<gene>
    <name evidence="1" type="ORF">RMSM_03484</name>
</gene>
<accession>M5RJV5</accession>
<reference evidence="1 2" key="1">
    <citation type="journal article" date="2013" name="Mar. Genomics">
        <title>Expression of sulfatases in Rhodopirellula baltica and the diversity of sulfatases in the genus Rhodopirellula.</title>
        <authorList>
            <person name="Wegner C.E."/>
            <person name="Richter-Heitmann T."/>
            <person name="Klindworth A."/>
            <person name="Klockow C."/>
            <person name="Richter M."/>
            <person name="Achstetter T."/>
            <person name="Glockner F.O."/>
            <person name="Harder J."/>
        </authorList>
    </citation>
    <scope>NUCLEOTIDE SEQUENCE [LARGE SCALE GENOMIC DNA]</scope>
    <source>
        <strain evidence="1 2">SM1</strain>
    </source>
</reference>
<dbReference type="OrthoDB" id="9906113at2"/>
<sequence length="142" mass="15602">MPRTRSTYVSFHATEYGEDGSPGVDGTAVIQFGVCVERKFRSPGDEATAEHAIDLESLDVCECYEVHESTWAAKWNQLPGGKPEQEDGVRHFIFTFLGVCPGVCTGTMHFECLATKMSIHFLGDTSFEETLLFIDALESAGT</sequence>
<evidence type="ECO:0000313" key="2">
    <source>
        <dbReference type="Proteomes" id="UP000011991"/>
    </source>
</evidence>
<keyword evidence="2" id="KW-1185">Reference proteome</keyword>
<dbReference type="Proteomes" id="UP000011991">
    <property type="component" value="Unassembled WGS sequence"/>
</dbReference>
<dbReference type="AlphaFoldDB" id="M5RJV5"/>
<comment type="caution">
    <text evidence="1">The sequence shown here is derived from an EMBL/GenBank/DDBJ whole genome shotgun (WGS) entry which is preliminary data.</text>
</comment>
<protein>
    <submittedName>
        <fullName evidence="1">Uncharacterized protein</fullName>
    </submittedName>
</protein>
<name>M5RJV5_9BACT</name>
<proteinExistence type="predicted"/>
<dbReference type="PATRIC" id="fig|1265738.3.peg.3481"/>
<dbReference type="EMBL" id="ANOG01000503">
    <property type="protein sequence ID" value="EMI19590.1"/>
    <property type="molecule type" value="Genomic_DNA"/>
</dbReference>
<evidence type="ECO:0000313" key="1">
    <source>
        <dbReference type="EMBL" id="EMI19590.1"/>
    </source>
</evidence>
<organism evidence="1 2">
    <name type="scientific">Rhodopirellula maiorica SM1</name>
    <dbReference type="NCBI Taxonomy" id="1265738"/>
    <lineage>
        <taxon>Bacteria</taxon>
        <taxon>Pseudomonadati</taxon>
        <taxon>Planctomycetota</taxon>
        <taxon>Planctomycetia</taxon>
        <taxon>Pirellulales</taxon>
        <taxon>Pirellulaceae</taxon>
        <taxon>Novipirellula</taxon>
    </lineage>
</organism>